<evidence type="ECO:0000259" key="6">
    <source>
        <dbReference type="Pfam" id="PF23914"/>
    </source>
</evidence>
<evidence type="ECO:0000256" key="5">
    <source>
        <dbReference type="SAM" id="Phobius"/>
    </source>
</evidence>
<dbReference type="PANTHER" id="PTHR47870">
    <property type="entry name" value="CYTOCHROME C-TYPE BIOGENESIS PROTEIN CCMH"/>
    <property type="match status" value="1"/>
</dbReference>
<dbReference type="InterPro" id="IPR017560">
    <property type="entry name" value="Cyt_c_biogenesis_CcmI"/>
</dbReference>
<keyword evidence="5" id="KW-0472">Membrane</keyword>
<dbReference type="PANTHER" id="PTHR47870:SF1">
    <property type="entry name" value="CYTOCHROME C-TYPE BIOGENESIS PROTEIN CCMH"/>
    <property type="match status" value="1"/>
</dbReference>
<dbReference type="SMART" id="SM00028">
    <property type="entry name" value="TPR"/>
    <property type="match status" value="3"/>
</dbReference>
<evidence type="ECO:0000256" key="1">
    <source>
        <dbReference type="ARBA" id="ARBA00004196"/>
    </source>
</evidence>
<dbReference type="STRING" id="715226.ABI_27120"/>
<dbReference type="AlphaFoldDB" id="F4QM56"/>
<protein>
    <submittedName>
        <fullName evidence="7">Cytochrome c-type biogenesis protein cycH</fullName>
    </submittedName>
</protein>
<dbReference type="HOGENOM" id="CLU_036074_4_1_5"/>
<evidence type="ECO:0000313" key="7">
    <source>
        <dbReference type="EMBL" id="EGF91297.1"/>
    </source>
</evidence>
<keyword evidence="8" id="KW-1185">Reference proteome</keyword>
<gene>
    <name evidence="7" type="ORF">ABI_27120</name>
</gene>
<dbReference type="Pfam" id="PF23914">
    <property type="entry name" value="TPR_CcmH_CycH"/>
    <property type="match status" value="1"/>
</dbReference>
<evidence type="ECO:0000313" key="8">
    <source>
        <dbReference type="Proteomes" id="UP000006512"/>
    </source>
</evidence>
<accession>F4QM56</accession>
<dbReference type="InterPro" id="IPR051263">
    <property type="entry name" value="C-type_cytochrome_biogenesis"/>
</dbReference>
<evidence type="ECO:0000256" key="4">
    <source>
        <dbReference type="ARBA" id="ARBA00022803"/>
    </source>
</evidence>
<feature type="domain" description="Cytochrome c-type biogenesis protein H TPR" evidence="6">
    <location>
        <begin position="143"/>
        <end position="260"/>
    </location>
</feature>
<keyword evidence="3" id="KW-0201">Cytochrome c-type biogenesis</keyword>
<name>F4QM56_9CAUL</name>
<dbReference type="OrthoDB" id="9815847at2"/>
<keyword evidence="5" id="KW-0812">Transmembrane</keyword>
<dbReference type="GO" id="GO:0005886">
    <property type="term" value="C:plasma membrane"/>
    <property type="evidence" value="ECO:0007669"/>
    <property type="project" value="TreeGrafter"/>
</dbReference>
<evidence type="ECO:0000256" key="2">
    <source>
        <dbReference type="ARBA" id="ARBA00022737"/>
    </source>
</evidence>
<dbReference type="EMBL" id="GL883078">
    <property type="protein sequence ID" value="EGF91297.1"/>
    <property type="molecule type" value="Genomic_DNA"/>
</dbReference>
<dbReference type="InterPro" id="IPR056413">
    <property type="entry name" value="TPR_CcmH_CycH"/>
</dbReference>
<feature type="transmembrane region" description="Helical" evidence="5">
    <location>
        <begin position="86"/>
        <end position="106"/>
    </location>
</feature>
<sequence>MILLTLICVLISLAVVAVAVLWHRFAPAQGALTHEKALYAGFIADVDRRLAAGDLDADAAHEEKIEAARALLKAGDQQTVATVKPVVGVIVTAVTAAAAFGVYMFIGHPGMPDQPYKDREARWTRMAQDDPDSVPPEVMVAVLRQGEAQNGNDPQYWLMIGRFHTWAGNTYEGMKAYKRARAMSPETFGEWSALGEAITLTADGNSNAEALAAFEQALKIDPKDARALYYLGRHQVAIGQFEAARISFRTALANTSPDNPSRPAIEEDLKAIDVAEKADAAARTRIAGMVGSLAASLKTDPENADGWARLLRSYDVLGDTAARAQAEAEMTAHYKARPQIAEAILAKSRQAVGAEATQ</sequence>
<keyword evidence="5" id="KW-1133">Transmembrane helix</keyword>
<dbReference type="GO" id="GO:0030313">
    <property type="term" value="C:cell envelope"/>
    <property type="evidence" value="ECO:0007669"/>
    <property type="project" value="UniProtKB-SubCell"/>
</dbReference>
<dbReference type="InterPro" id="IPR019734">
    <property type="entry name" value="TPR_rpt"/>
</dbReference>
<dbReference type="eggNOG" id="COG4235">
    <property type="taxonomic scope" value="Bacteria"/>
</dbReference>
<keyword evidence="4" id="KW-0802">TPR repeat</keyword>
<dbReference type="Gene3D" id="1.25.40.10">
    <property type="entry name" value="Tetratricopeptide repeat domain"/>
    <property type="match status" value="1"/>
</dbReference>
<dbReference type="RefSeq" id="WP_006273497.1">
    <property type="nucleotide sequence ID" value="NZ_GL883078.1"/>
</dbReference>
<dbReference type="Proteomes" id="UP000006512">
    <property type="component" value="Unassembled WGS sequence"/>
</dbReference>
<dbReference type="SUPFAM" id="SSF48452">
    <property type="entry name" value="TPR-like"/>
    <property type="match status" value="2"/>
</dbReference>
<proteinExistence type="predicted"/>
<comment type="subcellular location">
    <subcellularLocation>
        <location evidence="1">Cell envelope</location>
    </subcellularLocation>
</comment>
<organism evidence="7 8">
    <name type="scientific">Asticcacaulis biprosthecium C19</name>
    <dbReference type="NCBI Taxonomy" id="715226"/>
    <lineage>
        <taxon>Bacteria</taxon>
        <taxon>Pseudomonadati</taxon>
        <taxon>Pseudomonadota</taxon>
        <taxon>Alphaproteobacteria</taxon>
        <taxon>Caulobacterales</taxon>
        <taxon>Caulobacteraceae</taxon>
        <taxon>Asticcacaulis</taxon>
    </lineage>
</organism>
<dbReference type="InterPro" id="IPR011990">
    <property type="entry name" value="TPR-like_helical_dom_sf"/>
</dbReference>
<dbReference type="NCBIfam" id="TIGR03142">
    <property type="entry name" value="cytochro_ccmI"/>
    <property type="match status" value="1"/>
</dbReference>
<keyword evidence="2" id="KW-0677">Repeat</keyword>
<reference evidence="8" key="1">
    <citation type="submission" date="2011-03" db="EMBL/GenBank/DDBJ databases">
        <title>Draft genome sequence of Brevundimonas diminuta.</title>
        <authorList>
            <person name="Brown P.J.B."/>
            <person name="Buechlein A."/>
            <person name="Hemmerich C."/>
            <person name="Brun Y.V."/>
        </authorList>
    </citation>
    <scope>NUCLEOTIDE SEQUENCE [LARGE SCALE GENOMIC DNA]</scope>
    <source>
        <strain evidence="8">C19</strain>
    </source>
</reference>
<dbReference type="GO" id="GO:0017004">
    <property type="term" value="P:cytochrome complex assembly"/>
    <property type="evidence" value="ECO:0007669"/>
    <property type="project" value="UniProtKB-KW"/>
</dbReference>
<evidence type="ECO:0000256" key="3">
    <source>
        <dbReference type="ARBA" id="ARBA00022748"/>
    </source>
</evidence>